<reference evidence="2 3" key="2">
    <citation type="submission" date="2020-04" db="EMBL/GenBank/DDBJ databases">
        <title>Complete genome sequence of Alteromonas pelagimontana 5.12T.</title>
        <authorList>
            <person name="Sinha R.K."/>
            <person name="Krishnan K.P."/>
            <person name="Kurian J.P."/>
        </authorList>
    </citation>
    <scope>NUCLEOTIDE SEQUENCE [LARGE SCALE GENOMIC DNA]</scope>
    <source>
        <strain evidence="2 3">5.12</strain>
    </source>
</reference>
<gene>
    <name evidence="2" type="ORF">CA267_016865</name>
</gene>
<sequence>MRFIKWALLSVLLCGSVGVISQPQVIAEFLSSPEESRKLAAKNDIDMQAVKRQYLETEFDLHKRDHIIRQQRIKHYLELAKQYDSNEWYSSRDDVLSRAKNLLTHHERMGSGIYASL</sequence>
<feature type="signal peptide" evidence="1">
    <location>
        <begin position="1"/>
        <end position="21"/>
    </location>
</feature>
<dbReference type="RefSeq" id="WP_097349146.1">
    <property type="nucleotide sequence ID" value="NZ_CP052766.1"/>
</dbReference>
<accession>A0A6M4MI74</accession>
<keyword evidence="1" id="KW-0732">Signal</keyword>
<dbReference type="Proteomes" id="UP000219285">
    <property type="component" value="Chromosome"/>
</dbReference>
<dbReference type="EMBL" id="CP052766">
    <property type="protein sequence ID" value="QJR82300.1"/>
    <property type="molecule type" value="Genomic_DNA"/>
</dbReference>
<evidence type="ECO:0000256" key="1">
    <source>
        <dbReference type="SAM" id="SignalP"/>
    </source>
</evidence>
<organism evidence="2 3">
    <name type="scientific">Alteromonas pelagimontana</name>
    <dbReference type="NCBI Taxonomy" id="1858656"/>
    <lineage>
        <taxon>Bacteria</taxon>
        <taxon>Pseudomonadati</taxon>
        <taxon>Pseudomonadota</taxon>
        <taxon>Gammaproteobacteria</taxon>
        <taxon>Alteromonadales</taxon>
        <taxon>Alteromonadaceae</taxon>
        <taxon>Alteromonas/Salinimonas group</taxon>
        <taxon>Alteromonas</taxon>
    </lineage>
</organism>
<proteinExistence type="predicted"/>
<keyword evidence="3" id="KW-1185">Reference proteome</keyword>
<dbReference type="OrthoDB" id="6336230at2"/>
<name>A0A6M4MI74_9ALTE</name>
<evidence type="ECO:0000313" key="2">
    <source>
        <dbReference type="EMBL" id="QJR82300.1"/>
    </source>
</evidence>
<feature type="chain" id="PRO_5028805836" description="DUF4148 domain-containing protein" evidence="1">
    <location>
        <begin position="22"/>
        <end position="117"/>
    </location>
</feature>
<reference evidence="3" key="1">
    <citation type="submission" date="2014-12" db="EMBL/GenBank/DDBJ databases">
        <title>Complete genome sequence of a multi-drug resistant Klebsiella pneumoniae.</title>
        <authorList>
            <person name="Hua X."/>
            <person name="Chen Q."/>
            <person name="Li X."/>
            <person name="Feng Y."/>
            <person name="Ruan Z."/>
            <person name="Yu Y."/>
        </authorList>
    </citation>
    <scope>NUCLEOTIDE SEQUENCE [LARGE SCALE GENOMIC DNA]</scope>
    <source>
        <strain evidence="3">5.12</strain>
    </source>
</reference>
<dbReference type="KEGG" id="apel:CA267_016865"/>
<protein>
    <recommendedName>
        <fullName evidence="4">DUF4148 domain-containing protein</fullName>
    </recommendedName>
</protein>
<evidence type="ECO:0008006" key="4">
    <source>
        <dbReference type="Google" id="ProtNLM"/>
    </source>
</evidence>
<evidence type="ECO:0000313" key="3">
    <source>
        <dbReference type="Proteomes" id="UP000219285"/>
    </source>
</evidence>
<dbReference type="AlphaFoldDB" id="A0A6M4MI74"/>